<reference evidence="1 2" key="1">
    <citation type="submission" date="2018-01" db="EMBL/GenBank/DDBJ databases">
        <title>Metagenomic assembled genomes from two thermal pools in the Uzon Caldera, Kamchatka, Russia.</title>
        <authorList>
            <person name="Wilkins L."/>
            <person name="Ettinger C."/>
        </authorList>
    </citation>
    <scope>NUCLEOTIDE SEQUENCE [LARGE SCALE GENOMIC DNA]</scope>
    <source>
        <strain evidence="1">ZAV-07</strain>
    </source>
</reference>
<dbReference type="EMBL" id="PNIL01000060">
    <property type="protein sequence ID" value="PMP66990.1"/>
    <property type="molecule type" value="Genomic_DNA"/>
</dbReference>
<proteinExistence type="predicted"/>
<dbReference type="Gene3D" id="3.40.50.300">
    <property type="entry name" value="P-loop containing nucleotide triphosphate hydrolases"/>
    <property type="match status" value="1"/>
</dbReference>
<dbReference type="AlphaFoldDB" id="A0A2J6WDW2"/>
<dbReference type="Proteomes" id="UP000237040">
    <property type="component" value="Unassembled WGS sequence"/>
</dbReference>
<evidence type="ECO:0000313" key="2">
    <source>
        <dbReference type="Proteomes" id="UP000237040"/>
    </source>
</evidence>
<dbReference type="InterPro" id="IPR027417">
    <property type="entry name" value="P-loop_NTPase"/>
</dbReference>
<protein>
    <recommendedName>
        <fullName evidence="3">DNA-directed DNA polymerase</fullName>
    </recommendedName>
</protein>
<gene>
    <name evidence="1" type="ORF">C0189_04090</name>
</gene>
<evidence type="ECO:0008006" key="3">
    <source>
        <dbReference type="Google" id="ProtNLM"/>
    </source>
</evidence>
<dbReference type="InterPro" id="IPR050238">
    <property type="entry name" value="DNA_Rep/Repair_Clamp_Loader"/>
</dbReference>
<sequence length="324" mass="36794">MGLDKVLGQDRAINYLRKLLERRALPSTLIFVGEKGVGKKLAAVEFAKALNCKVDPLNGCDTCKSCIAIENRVHPNLKIVDKETIGIDDIRDIIDNSYVPYEGYKVNIFVDVENATIQAFNSMLKFLEEPPKNTLNILTCENLENLPETIVSRGVIVKFGKLPLEVVKKIVKKSVEDDERASTIAHILDGTLKNLEQLTKEETYKKRKQLLTSFLNLIKKKETGTKFILRFKDYYGDFNYITVNDFIDEAIDLLKDVMFIVVKKETEIIKNIDLLGFIADEFLAFSLKKIKEIYVLLTKAKEGLLTNANAMHIILSVIFTIENI</sequence>
<comment type="caution">
    <text evidence="1">The sequence shown here is derived from an EMBL/GenBank/DDBJ whole genome shotgun (WGS) entry which is preliminary data.</text>
</comment>
<dbReference type="Pfam" id="PF13177">
    <property type="entry name" value="DNA_pol3_delta2"/>
    <property type="match status" value="1"/>
</dbReference>
<dbReference type="SUPFAM" id="SSF52540">
    <property type="entry name" value="P-loop containing nucleoside triphosphate hydrolases"/>
    <property type="match status" value="1"/>
</dbReference>
<evidence type="ECO:0000313" key="1">
    <source>
        <dbReference type="EMBL" id="PMP66990.1"/>
    </source>
</evidence>
<dbReference type="PANTHER" id="PTHR11669">
    <property type="entry name" value="REPLICATION FACTOR C / DNA POLYMERASE III GAMMA-TAU SUBUNIT"/>
    <property type="match status" value="1"/>
</dbReference>
<dbReference type="GO" id="GO:0006261">
    <property type="term" value="P:DNA-templated DNA replication"/>
    <property type="evidence" value="ECO:0007669"/>
    <property type="project" value="TreeGrafter"/>
</dbReference>
<organism evidence="1 2">
    <name type="scientific">Caldisericum exile</name>
    <dbReference type="NCBI Taxonomy" id="693075"/>
    <lineage>
        <taxon>Bacteria</taxon>
        <taxon>Pseudomonadati</taxon>
        <taxon>Caldisericota/Cryosericota group</taxon>
        <taxon>Caldisericota</taxon>
        <taxon>Caldisericia</taxon>
        <taxon>Caldisericales</taxon>
        <taxon>Caldisericaceae</taxon>
        <taxon>Caldisericum</taxon>
    </lineage>
</organism>
<accession>A0A2J6WDW2</accession>
<name>A0A2J6WDW2_9BACT</name>
<dbReference type="RefSeq" id="WP_424586908.1">
    <property type="nucleotide sequence ID" value="NZ_JBNATC010000012.1"/>
</dbReference>
<dbReference type="PANTHER" id="PTHR11669:SF8">
    <property type="entry name" value="DNA POLYMERASE III SUBUNIT DELTA"/>
    <property type="match status" value="1"/>
</dbReference>